<feature type="compositionally biased region" description="Basic and acidic residues" evidence="1">
    <location>
        <begin position="50"/>
        <end position="69"/>
    </location>
</feature>
<evidence type="ECO:0000256" key="2">
    <source>
        <dbReference type="SAM" id="SignalP"/>
    </source>
</evidence>
<dbReference type="EMBL" id="JALAOH010000023">
    <property type="protein sequence ID" value="MCY8317140.1"/>
    <property type="molecule type" value="Genomic_DNA"/>
</dbReference>
<sequence>MRFYCLRAKVQQKMKQRRMNMIVSKKALGILMLSLIFVLSACGNNNSTKDNTHENQTDSTSHEEMEHSGSADVPEGLQESKNPKYKVGSQVVINASHMKGMKGAEATVTGAYDTTAYVVSYTPTNGGQRVDHHKWVIQEELKDAGDKTLKPGDQVILEASHMKGMKGATAEIESAEKTTVYMVDYTSTTSGEKVKNHKWVTEDELSA</sequence>
<proteinExistence type="predicted"/>
<evidence type="ECO:0000313" key="5">
    <source>
        <dbReference type="Proteomes" id="UP001067121"/>
    </source>
</evidence>
<reference evidence="4" key="1">
    <citation type="submission" date="2022-02" db="EMBL/GenBank/DDBJ databases">
        <title>Crop Bioprotection Bacillus Genome Sequencing.</title>
        <authorList>
            <person name="Dunlap C."/>
        </authorList>
    </citation>
    <scope>NUCLEOTIDE SEQUENCE</scope>
    <source>
        <strain evidence="4">98-1</strain>
    </source>
</reference>
<dbReference type="InterPro" id="IPR011438">
    <property type="entry name" value="DUF1541"/>
</dbReference>
<evidence type="ECO:0000256" key="1">
    <source>
        <dbReference type="SAM" id="MobiDB-lite"/>
    </source>
</evidence>
<protein>
    <submittedName>
        <fullName evidence="4">YdhK family protein</fullName>
    </submittedName>
</protein>
<feature type="chain" id="PRO_5042811801" evidence="2">
    <location>
        <begin position="42"/>
        <end position="207"/>
    </location>
</feature>
<feature type="signal peptide" evidence="2">
    <location>
        <begin position="1"/>
        <end position="41"/>
    </location>
</feature>
<feature type="region of interest" description="Disordered" evidence="1">
    <location>
        <begin position="46"/>
        <end position="85"/>
    </location>
</feature>
<keyword evidence="2" id="KW-0732">Signal</keyword>
<dbReference type="Gene3D" id="2.30.30.1210">
    <property type="entry name" value="Domain of unknown function DUF1541"/>
    <property type="match status" value="1"/>
</dbReference>
<dbReference type="Pfam" id="PF07563">
    <property type="entry name" value="DUF1541"/>
    <property type="match status" value="2"/>
</dbReference>
<evidence type="ECO:0000259" key="3">
    <source>
        <dbReference type="Pfam" id="PF07563"/>
    </source>
</evidence>
<evidence type="ECO:0000313" key="4">
    <source>
        <dbReference type="EMBL" id="MCY8317140.1"/>
    </source>
</evidence>
<dbReference type="Proteomes" id="UP001067121">
    <property type="component" value="Unassembled WGS sequence"/>
</dbReference>
<name>A0AAP3CLB4_BACVA</name>
<gene>
    <name evidence="4" type="ORF">MOC71_10420</name>
</gene>
<organism evidence="4 5">
    <name type="scientific">Bacillus vallismortis</name>
    <dbReference type="NCBI Taxonomy" id="72361"/>
    <lineage>
        <taxon>Bacteria</taxon>
        <taxon>Bacillati</taxon>
        <taxon>Bacillota</taxon>
        <taxon>Bacilli</taxon>
        <taxon>Bacillales</taxon>
        <taxon>Bacillaceae</taxon>
        <taxon>Bacillus</taxon>
    </lineage>
</organism>
<accession>A0AAP3CLB4</accession>
<comment type="caution">
    <text evidence="4">The sequence shown here is derived from an EMBL/GenBank/DDBJ whole genome shotgun (WGS) entry which is preliminary data.</text>
</comment>
<feature type="domain" description="DUF1541" evidence="3">
    <location>
        <begin position="87"/>
        <end position="138"/>
    </location>
</feature>
<dbReference type="AlphaFoldDB" id="A0AAP3CLB4"/>
<feature type="domain" description="DUF1541" evidence="3">
    <location>
        <begin position="151"/>
        <end position="202"/>
    </location>
</feature>